<reference evidence="2 3" key="1">
    <citation type="submission" date="2015-11" db="EMBL/GenBank/DDBJ databases">
        <title>Draft genome of Sulfurovum riftiae 1812E, a member of the Epsilonproteobacteria isolated from the tube of the deep-sea hydrothermal vent tubewom Riftia pachyptila.</title>
        <authorList>
            <person name="Vetriani C."/>
            <person name="Giovannelli D."/>
        </authorList>
    </citation>
    <scope>NUCLEOTIDE SEQUENCE [LARGE SCALE GENOMIC DNA]</scope>
    <source>
        <strain evidence="2 3">1812E</strain>
    </source>
</reference>
<dbReference type="EMBL" id="LNKT01000002">
    <property type="protein sequence ID" value="KYJ87235.1"/>
    <property type="molecule type" value="Genomic_DNA"/>
</dbReference>
<evidence type="ECO:0000313" key="2">
    <source>
        <dbReference type="EMBL" id="KYJ87235.1"/>
    </source>
</evidence>
<dbReference type="RefSeq" id="WP_067328935.1">
    <property type="nucleotide sequence ID" value="NZ_LNKT01000002.1"/>
</dbReference>
<protein>
    <submittedName>
        <fullName evidence="2">Uncharacterized protein</fullName>
    </submittedName>
</protein>
<evidence type="ECO:0000313" key="3">
    <source>
        <dbReference type="Proteomes" id="UP000075359"/>
    </source>
</evidence>
<comment type="caution">
    <text evidence="2">The sequence shown here is derived from an EMBL/GenBank/DDBJ whole genome shotgun (WGS) entry which is preliminary data.</text>
</comment>
<organism evidence="2 3">
    <name type="scientific">Sulfurovum riftiae</name>
    <dbReference type="NCBI Taxonomy" id="1630136"/>
    <lineage>
        <taxon>Bacteria</taxon>
        <taxon>Pseudomonadati</taxon>
        <taxon>Campylobacterota</taxon>
        <taxon>Epsilonproteobacteria</taxon>
        <taxon>Campylobacterales</taxon>
        <taxon>Sulfurovaceae</taxon>
        <taxon>Sulfurovum</taxon>
    </lineage>
</organism>
<name>A0A151CI77_9BACT</name>
<dbReference type="AlphaFoldDB" id="A0A151CI77"/>
<sequence>MMEFMKKAMDWVLEKEQDAAKNCHAKPEDIEKQIKMIEEKKEALEKRCKEDIGELEHILNRLHTIKAQSLKCHL</sequence>
<gene>
    <name evidence="2" type="ORF">AS592_02530</name>
</gene>
<keyword evidence="3" id="KW-1185">Reference proteome</keyword>
<dbReference type="OrthoDB" id="5368564at2"/>
<accession>A0A151CI77</accession>
<keyword evidence="1" id="KW-0175">Coiled coil</keyword>
<dbReference type="Proteomes" id="UP000075359">
    <property type="component" value="Unassembled WGS sequence"/>
</dbReference>
<proteinExistence type="predicted"/>
<feature type="coiled-coil region" evidence="1">
    <location>
        <begin position="27"/>
        <end position="54"/>
    </location>
</feature>
<evidence type="ECO:0000256" key="1">
    <source>
        <dbReference type="SAM" id="Coils"/>
    </source>
</evidence>
<dbReference type="STRING" id="1630136.AS592_02530"/>